<dbReference type="AlphaFoldDB" id="A0A1C3E780"/>
<evidence type="ECO:0008006" key="3">
    <source>
        <dbReference type="Google" id="ProtNLM"/>
    </source>
</evidence>
<name>A0A1C3E780_9PLAN</name>
<keyword evidence="2" id="KW-1185">Reference proteome</keyword>
<comment type="caution">
    <text evidence="1">The sequence shown here is derived from an EMBL/GenBank/DDBJ whole genome shotgun (WGS) entry which is preliminary data.</text>
</comment>
<evidence type="ECO:0000313" key="2">
    <source>
        <dbReference type="Proteomes" id="UP000094828"/>
    </source>
</evidence>
<sequence>MMRRWGTAGMWPIPDAWTRLVACQVPLFDQQKKDRWGYIDLLGVAKNGLPVVVELKKAPDADADGKTRATETPLRMVLEAAAYAIALQKNWSHFRTAWVARLQELELPDQVIDQVPLRLSKVPLVAAAPASFWIDWLRVTNKGLTVTVETWESFQKLLSEFRRAQLPVSFVSISGHDQNVDGLAVQPMVGFPPIA</sequence>
<organism evidence="1 2">
    <name type="scientific">Planctopirus hydrillae</name>
    <dbReference type="NCBI Taxonomy" id="1841610"/>
    <lineage>
        <taxon>Bacteria</taxon>
        <taxon>Pseudomonadati</taxon>
        <taxon>Planctomycetota</taxon>
        <taxon>Planctomycetia</taxon>
        <taxon>Planctomycetales</taxon>
        <taxon>Planctomycetaceae</taxon>
        <taxon>Planctopirus</taxon>
    </lineage>
</organism>
<protein>
    <recommendedName>
        <fullName evidence="3">DUF91 domain-containing protein</fullName>
    </recommendedName>
</protein>
<proteinExistence type="predicted"/>
<evidence type="ECO:0000313" key="1">
    <source>
        <dbReference type="EMBL" id="ODA29074.1"/>
    </source>
</evidence>
<gene>
    <name evidence="1" type="ORF">A6X21_09665</name>
</gene>
<dbReference type="Proteomes" id="UP000094828">
    <property type="component" value="Unassembled WGS sequence"/>
</dbReference>
<reference evidence="1 2" key="1">
    <citation type="submission" date="2016-05" db="EMBL/GenBank/DDBJ databases">
        <title>Genomic and physiological characterization of Planctopirus sp. isolated from fresh water lake.</title>
        <authorList>
            <person name="Subhash Y."/>
            <person name="Ramana C."/>
        </authorList>
    </citation>
    <scope>NUCLEOTIDE SEQUENCE [LARGE SCALE GENOMIC DNA]</scope>
    <source>
        <strain evidence="1 2">JC280</strain>
    </source>
</reference>
<dbReference type="RefSeq" id="WP_131818401.1">
    <property type="nucleotide sequence ID" value="NZ_LYDR01000144.1"/>
</dbReference>
<accession>A0A1C3E780</accession>
<dbReference type="EMBL" id="LYDR01000144">
    <property type="protein sequence ID" value="ODA29074.1"/>
    <property type="molecule type" value="Genomic_DNA"/>
</dbReference>
<dbReference type="OrthoDB" id="9829204at2"/>